<dbReference type="RefSeq" id="WP_078499196.1">
    <property type="nucleotide sequence ID" value="NZ_MSZX01000005.1"/>
</dbReference>
<evidence type="ECO:0000313" key="1">
    <source>
        <dbReference type="EMBL" id="OPA77455.1"/>
    </source>
</evidence>
<accession>A0A1T2XCA4</accession>
<comment type="caution">
    <text evidence="1">The sequence shown here is derived from an EMBL/GenBank/DDBJ whole genome shotgun (WGS) entry which is preliminary data.</text>
</comment>
<proteinExistence type="predicted"/>
<name>A0A1T2XCA4_9BACL</name>
<dbReference type="Proteomes" id="UP000190188">
    <property type="component" value="Unassembled WGS sequence"/>
</dbReference>
<sequence>MSKGAYLGFGLLGQLVNTVDKLGNPKRWVWTDKGAEVMRQLPGRFVWDHYKDCIPPAWVADGWVREATPEDGEPGQMDLLDFV</sequence>
<protein>
    <submittedName>
        <fullName evidence="1">Uncharacterized protein</fullName>
    </submittedName>
</protein>
<dbReference type="AlphaFoldDB" id="A0A1T2XCA4"/>
<reference evidence="1 2" key="1">
    <citation type="submission" date="2017-01" db="EMBL/GenBank/DDBJ databases">
        <title>Genome analysis of Paenibacillus selenitrireducens ES3-24.</title>
        <authorList>
            <person name="Xu D."/>
            <person name="Yao R."/>
            <person name="Zheng S."/>
        </authorList>
    </citation>
    <scope>NUCLEOTIDE SEQUENCE [LARGE SCALE GENOMIC DNA]</scope>
    <source>
        <strain evidence="1 2">ES3-24</strain>
    </source>
</reference>
<dbReference type="OrthoDB" id="9795340at2"/>
<gene>
    <name evidence="1" type="ORF">BVG16_13440</name>
</gene>
<dbReference type="EMBL" id="MSZX01000005">
    <property type="protein sequence ID" value="OPA77455.1"/>
    <property type="molecule type" value="Genomic_DNA"/>
</dbReference>
<keyword evidence="2" id="KW-1185">Reference proteome</keyword>
<organism evidence="1 2">
    <name type="scientific">Paenibacillus selenitireducens</name>
    <dbReference type="NCBI Taxonomy" id="1324314"/>
    <lineage>
        <taxon>Bacteria</taxon>
        <taxon>Bacillati</taxon>
        <taxon>Bacillota</taxon>
        <taxon>Bacilli</taxon>
        <taxon>Bacillales</taxon>
        <taxon>Paenibacillaceae</taxon>
        <taxon>Paenibacillus</taxon>
    </lineage>
</organism>
<dbReference type="STRING" id="1324314.BVG16_13440"/>
<evidence type="ECO:0000313" key="2">
    <source>
        <dbReference type="Proteomes" id="UP000190188"/>
    </source>
</evidence>